<accession>A0A1B6H0F2</accession>
<feature type="non-terminal residue" evidence="2">
    <location>
        <position position="122"/>
    </location>
</feature>
<organism evidence="2">
    <name type="scientific">Cuerna arida</name>
    <dbReference type="NCBI Taxonomy" id="1464854"/>
    <lineage>
        <taxon>Eukaryota</taxon>
        <taxon>Metazoa</taxon>
        <taxon>Ecdysozoa</taxon>
        <taxon>Arthropoda</taxon>
        <taxon>Hexapoda</taxon>
        <taxon>Insecta</taxon>
        <taxon>Pterygota</taxon>
        <taxon>Neoptera</taxon>
        <taxon>Paraneoptera</taxon>
        <taxon>Hemiptera</taxon>
        <taxon>Auchenorrhyncha</taxon>
        <taxon>Membracoidea</taxon>
        <taxon>Cicadellidae</taxon>
        <taxon>Cicadellinae</taxon>
        <taxon>Proconiini</taxon>
        <taxon>Cuerna</taxon>
    </lineage>
</organism>
<feature type="compositionally biased region" description="Polar residues" evidence="1">
    <location>
        <begin position="49"/>
        <end position="61"/>
    </location>
</feature>
<feature type="non-terminal residue" evidence="2">
    <location>
        <position position="1"/>
    </location>
</feature>
<dbReference type="AlphaFoldDB" id="A0A1B6H0F2"/>
<gene>
    <name evidence="2" type="ORF">g.47043</name>
</gene>
<sequence>INYLISAKEYKNIVMDCCQLQDSECVVQLDPTIKSDHSGNRTPDKDSNGTDGDNNSGALNHSNDNNDSISSNQLKNGSNSNKCSNNNNGNSQLIDSDDILLAQGKQLVNNLNQITAAISPTS</sequence>
<feature type="compositionally biased region" description="Basic and acidic residues" evidence="1">
    <location>
        <begin position="33"/>
        <end position="48"/>
    </location>
</feature>
<reference evidence="2" key="1">
    <citation type="submission" date="2015-11" db="EMBL/GenBank/DDBJ databases">
        <title>De novo transcriptome assembly of four potential Pierce s Disease insect vectors from Arizona vineyards.</title>
        <authorList>
            <person name="Tassone E.E."/>
        </authorList>
    </citation>
    <scope>NUCLEOTIDE SEQUENCE</scope>
</reference>
<name>A0A1B6H0F2_9HEMI</name>
<evidence type="ECO:0000256" key="1">
    <source>
        <dbReference type="SAM" id="MobiDB-lite"/>
    </source>
</evidence>
<protein>
    <submittedName>
        <fullName evidence="2">Uncharacterized protein</fullName>
    </submittedName>
</protein>
<dbReference type="EMBL" id="GECZ01001616">
    <property type="protein sequence ID" value="JAS68153.1"/>
    <property type="molecule type" value="Transcribed_RNA"/>
</dbReference>
<proteinExistence type="predicted"/>
<feature type="compositionally biased region" description="Low complexity" evidence="1">
    <location>
        <begin position="62"/>
        <end position="90"/>
    </location>
</feature>
<feature type="region of interest" description="Disordered" evidence="1">
    <location>
        <begin position="31"/>
        <end position="90"/>
    </location>
</feature>
<evidence type="ECO:0000313" key="2">
    <source>
        <dbReference type="EMBL" id="JAS68153.1"/>
    </source>
</evidence>